<gene>
    <name evidence="1" type="ORF">HanXRQr2_Chr14g0636121</name>
</gene>
<organism evidence="1 2">
    <name type="scientific">Helianthus annuus</name>
    <name type="common">Common sunflower</name>
    <dbReference type="NCBI Taxonomy" id="4232"/>
    <lineage>
        <taxon>Eukaryota</taxon>
        <taxon>Viridiplantae</taxon>
        <taxon>Streptophyta</taxon>
        <taxon>Embryophyta</taxon>
        <taxon>Tracheophyta</taxon>
        <taxon>Spermatophyta</taxon>
        <taxon>Magnoliopsida</taxon>
        <taxon>eudicotyledons</taxon>
        <taxon>Gunneridae</taxon>
        <taxon>Pentapetalae</taxon>
        <taxon>asterids</taxon>
        <taxon>campanulids</taxon>
        <taxon>Asterales</taxon>
        <taxon>Asteraceae</taxon>
        <taxon>Asteroideae</taxon>
        <taxon>Heliantheae alliance</taxon>
        <taxon>Heliantheae</taxon>
        <taxon>Helianthus</taxon>
    </lineage>
</organism>
<keyword evidence="2" id="KW-1185">Reference proteome</keyword>
<dbReference type="EMBL" id="MNCJ02000329">
    <property type="protein sequence ID" value="KAF5768410.1"/>
    <property type="molecule type" value="Genomic_DNA"/>
</dbReference>
<evidence type="ECO:0000313" key="1">
    <source>
        <dbReference type="EMBL" id="KAF5768410.1"/>
    </source>
</evidence>
<name>A0A9K3E7R1_HELAN</name>
<dbReference type="AlphaFoldDB" id="A0A9K3E7R1"/>
<sequence length="71" mass="8159">MVTRGRVNALWWSRVEVRNFVYGGLYSSAEELYIDGINKKGCDTITSDTTPPTFLSLVIEYWLCTWHDLIG</sequence>
<reference evidence="1" key="2">
    <citation type="submission" date="2020-06" db="EMBL/GenBank/DDBJ databases">
        <title>Helianthus annuus Genome sequencing and assembly Release 2.</title>
        <authorList>
            <person name="Gouzy J."/>
            <person name="Langlade N."/>
            <person name="Munos S."/>
        </authorList>
    </citation>
    <scope>NUCLEOTIDE SEQUENCE</scope>
    <source>
        <tissue evidence="1">Leaves</tissue>
    </source>
</reference>
<reference evidence="1" key="1">
    <citation type="journal article" date="2017" name="Nature">
        <title>The sunflower genome provides insights into oil metabolism, flowering and Asterid evolution.</title>
        <authorList>
            <person name="Badouin H."/>
            <person name="Gouzy J."/>
            <person name="Grassa C.J."/>
            <person name="Murat F."/>
            <person name="Staton S.E."/>
            <person name="Cottret L."/>
            <person name="Lelandais-Briere C."/>
            <person name="Owens G.L."/>
            <person name="Carrere S."/>
            <person name="Mayjonade B."/>
            <person name="Legrand L."/>
            <person name="Gill N."/>
            <person name="Kane N.C."/>
            <person name="Bowers J.E."/>
            <person name="Hubner S."/>
            <person name="Bellec A."/>
            <person name="Berard A."/>
            <person name="Berges H."/>
            <person name="Blanchet N."/>
            <person name="Boniface M.C."/>
            <person name="Brunel D."/>
            <person name="Catrice O."/>
            <person name="Chaidir N."/>
            <person name="Claudel C."/>
            <person name="Donnadieu C."/>
            <person name="Faraut T."/>
            <person name="Fievet G."/>
            <person name="Helmstetter N."/>
            <person name="King M."/>
            <person name="Knapp S.J."/>
            <person name="Lai Z."/>
            <person name="Le Paslier M.C."/>
            <person name="Lippi Y."/>
            <person name="Lorenzon L."/>
            <person name="Mandel J.R."/>
            <person name="Marage G."/>
            <person name="Marchand G."/>
            <person name="Marquand E."/>
            <person name="Bret-Mestries E."/>
            <person name="Morien E."/>
            <person name="Nambeesan S."/>
            <person name="Nguyen T."/>
            <person name="Pegot-Espagnet P."/>
            <person name="Pouilly N."/>
            <person name="Raftis F."/>
            <person name="Sallet E."/>
            <person name="Schiex T."/>
            <person name="Thomas J."/>
            <person name="Vandecasteele C."/>
            <person name="Vares D."/>
            <person name="Vear F."/>
            <person name="Vautrin S."/>
            <person name="Crespi M."/>
            <person name="Mangin B."/>
            <person name="Burke J.M."/>
            <person name="Salse J."/>
            <person name="Munos S."/>
            <person name="Vincourt P."/>
            <person name="Rieseberg L.H."/>
            <person name="Langlade N.B."/>
        </authorList>
    </citation>
    <scope>NUCLEOTIDE SEQUENCE</scope>
    <source>
        <tissue evidence="1">Leaves</tissue>
    </source>
</reference>
<proteinExistence type="predicted"/>
<evidence type="ECO:0000313" key="2">
    <source>
        <dbReference type="Proteomes" id="UP000215914"/>
    </source>
</evidence>
<comment type="caution">
    <text evidence="1">The sequence shown here is derived from an EMBL/GenBank/DDBJ whole genome shotgun (WGS) entry which is preliminary data.</text>
</comment>
<protein>
    <submittedName>
        <fullName evidence="1">Uncharacterized protein</fullName>
    </submittedName>
</protein>
<dbReference type="Gramene" id="mRNA:HanXRQr2_Chr14g0636121">
    <property type="protein sequence ID" value="CDS:HanXRQr2_Chr14g0636121.1"/>
    <property type="gene ID" value="HanXRQr2_Chr14g0636121"/>
</dbReference>
<dbReference type="Proteomes" id="UP000215914">
    <property type="component" value="Unassembled WGS sequence"/>
</dbReference>
<accession>A0A9K3E7R1</accession>